<dbReference type="EMBL" id="JAATIP010000077">
    <property type="protein sequence ID" value="KAF4377912.1"/>
    <property type="molecule type" value="Genomic_DNA"/>
</dbReference>
<evidence type="ECO:0000313" key="2">
    <source>
        <dbReference type="Proteomes" id="UP000525078"/>
    </source>
</evidence>
<reference evidence="1 2" key="1">
    <citation type="journal article" date="2020" name="bioRxiv">
        <title>Sequence and annotation of 42 cannabis genomes reveals extensive copy number variation in cannabinoid synthesis and pathogen resistance genes.</title>
        <authorList>
            <person name="Mckernan K.J."/>
            <person name="Helbert Y."/>
            <person name="Kane L.T."/>
            <person name="Ebling H."/>
            <person name="Zhang L."/>
            <person name="Liu B."/>
            <person name="Eaton Z."/>
            <person name="Mclaughlin S."/>
            <person name="Kingan S."/>
            <person name="Baybayan P."/>
            <person name="Concepcion G."/>
            <person name="Jordan M."/>
            <person name="Riva A."/>
            <person name="Barbazuk W."/>
            <person name="Harkins T."/>
        </authorList>
    </citation>
    <scope>NUCLEOTIDE SEQUENCE [LARGE SCALE GENOMIC DNA]</scope>
    <source>
        <strain evidence="2">cv. Jamaican Lion 4</strain>
        <tissue evidence="1">Leaf</tissue>
    </source>
</reference>
<organism evidence="1 2">
    <name type="scientific">Cannabis sativa</name>
    <name type="common">Hemp</name>
    <name type="synonym">Marijuana</name>
    <dbReference type="NCBI Taxonomy" id="3483"/>
    <lineage>
        <taxon>Eukaryota</taxon>
        <taxon>Viridiplantae</taxon>
        <taxon>Streptophyta</taxon>
        <taxon>Embryophyta</taxon>
        <taxon>Tracheophyta</taxon>
        <taxon>Spermatophyta</taxon>
        <taxon>Magnoliopsida</taxon>
        <taxon>eudicotyledons</taxon>
        <taxon>Gunneridae</taxon>
        <taxon>Pentapetalae</taxon>
        <taxon>rosids</taxon>
        <taxon>fabids</taxon>
        <taxon>Rosales</taxon>
        <taxon>Cannabaceae</taxon>
        <taxon>Cannabis</taxon>
    </lineage>
</organism>
<dbReference type="Proteomes" id="UP000525078">
    <property type="component" value="Unassembled WGS sequence"/>
</dbReference>
<gene>
    <name evidence="1" type="ORF">F8388_018513</name>
</gene>
<protein>
    <submittedName>
        <fullName evidence="1">Uncharacterized protein</fullName>
    </submittedName>
</protein>
<sequence length="114" mass="12785">MTMLPLCSATPTCSSHSQVYIAIEGFEKTLGFDPNDAIVPFVLLADLVAGSSFECRHTAILRERDGIPDLRRAARYRYSGIIYLVESAPVQRRYQKQAALGKVTKFLRPMIVQH</sequence>
<dbReference type="AlphaFoldDB" id="A0A7J6G538"/>
<comment type="caution">
    <text evidence="1">The sequence shown here is derived from an EMBL/GenBank/DDBJ whole genome shotgun (WGS) entry which is preliminary data.</text>
</comment>
<evidence type="ECO:0000313" key="1">
    <source>
        <dbReference type="EMBL" id="KAF4377912.1"/>
    </source>
</evidence>
<proteinExistence type="predicted"/>
<name>A0A7J6G538_CANSA</name>
<accession>A0A7J6G538</accession>